<protein>
    <submittedName>
        <fullName evidence="1">Uncharacterized protein</fullName>
    </submittedName>
</protein>
<evidence type="ECO:0000313" key="1">
    <source>
        <dbReference type="EMBL" id="KRX11367.1"/>
    </source>
</evidence>
<accession>A0A0V0RA46</accession>
<sequence length="48" mass="5412">MSPRCTTTGTDAFPVKMQTRSNRNNAHQPGAVKRSYGWLLKTGKQNLY</sequence>
<name>A0A0V0RA46_9BILA</name>
<gene>
    <name evidence="1" type="ORF">T07_4727</name>
</gene>
<evidence type="ECO:0000313" key="2">
    <source>
        <dbReference type="Proteomes" id="UP000054630"/>
    </source>
</evidence>
<comment type="caution">
    <text evidence="1">The sequence shown here is derived from an EMBL/GenBank/DDBJ whole genome shotgun (WGS) entry which is preliminary data.</text>
</comment>
<dbReference type="Proteomes" id="UP000054630">
    <property type="component" value="Unassembled WGS sequence"/>
</dbReference>
<dbReference type="EMBL" id="JYDL01002405">
    <property type="protein sequence ID" value="KRX11367.1"/>
    <property type="molecule type" value="Genomic_DNA"/>
</dbReference>
<dbReference type="OrthoDB" id="10340874at2759"/>
<reference evidence="1 2" key="1">
    <citation type="submission" date="2015-01" db="EMBL/GenBank/DDBJ databases">
        <title>Evolution of Trichinella species and genotypes.</title>
        <authorList>
            <person name="Korhonen P.K."/>
            <person name="Edoardo P."/>
            <person name="Giuseppe L.R."/>
            <person name="Gasser R.B."/>
        </authorList>
    </citation>
    <scope>NUCLEOTIDE SEQUENCE [LARGE SCALE GENOMIC DNA]</scope>
    <source>
        <strain evidence="1">ISS37</strain>
    </source>
</reference>
<organism evidence="1 2">
    <name type="scientific">Trichinella nelsoni</name>
    <dbReference type="NCBI Taxonomy" id="6336"/>
    <lineage>
        <taxon>Eukaryota</taxon>
        <taxon>Metazoa</taxon>
        <taxon>Ecdysozoa</taxon>
        <taxon>Nematoda</taxon>
        <taxon>Enoplea</taxon>
        <taxon>Dorylaimia</taxon>
        <taxon>Trichinellida</taxon>
        <taxon>Trichinellidae</taxon>
        <taxon>Trichinella</taxon>
    </lineage>
</organism>
<feature type="non-terminal residue" evidence="1">
    <location>
        <position position="48"/>
    </location>
</feature>
<dbReference type="AlphaFoldDB" id="A0A0V0RA46"/>
<proteinExistence type="predicted"/>
<keyword evidence="2" id="KW-1185">Reference proteome</keyword>